<protein>
    <submittedName>
        <fullName evidence="1">Uncharacterized protein conserved in bacteria (DUF2334)</fullName>
    </submittedName>
</protein>
<evidence type="ECO:0000313" key="1">
    <source>
        <dbReference type="EMBL" id="SUE36289.1"/>
    </source>
</evidence>
<dbReference type="SUPFAM" id="SSF88713">
    <property type="entry name" value="Glycoside hydrolase/deacetylase"/>
    <property type="match status" value="1"/>
</dbReference>
<comment type="caution">
    <text evidence="1">The sequence shown here is derived from an EMBL/GenBank/DDBJ whole genome shotgun (WGS) entry which is preliminary data.</text>
</comment>
<dbReference type="Gene3D" id="3.20.20.370">
    <property type="entry name" value="Glycoside hydrolase/deacetylase"/>
    <property type="match status" value="1"/>
</dbReference>
<dbReference type="CDD" id="cd11374">
    <property type="entry name" value="CE4_u10"/>
    <property type="match status" value="1"/>
</dbReference>
<sequence length="265" mass="29591">MSRYVVVAMHDVTPATWPACKVLLSALDEVCRVPKSLLVIPNFYRGPTARNSERFCRLMTECLAEGDELVLHGYAHLDDQPPGGLIEQWIRTRYTAGEGEFSAIPLATARSRIEAGAAWFAANGWPLHGFVAPAWLMNPATWEALEGLPLRYTTTLRRFYLLHPKRALKAPCLTYSVRTPARRLVSRYYLRWLAQHHADTPVMRLGLHPVDAAYPDVIRHWQDLLAACLETRTPVTKNGFAQVLAQAWMGGGPETAVAGPAQTSY</sequence>
<proteinExistence type="predicted"/>
<reference evidence="1 2" key="1">
    <citation type="submission" date="2018-06" db="EMBL/GenBank/DDBJ databases">
        <authorList>
            <consortium name="Pathogen Informatics"/>
            <person name="Doyle S."/>
        </authorList>
    </citation>
    <scope>NUCLEOTIDE SEQUENCE [LARGE SCALE GENOMIC DNA]</scope>
    <source>
        <strain evidence="1 2">NCTC10894</strain>
    </source>
</reference>
<dbReference type="KEGG" id="rmn:TK49_19205"/>
<accession>A0AAJ5D749</accession>
<dbReference type="RefSeq" id="WP_045219119.1">
    <property type="nucleotide sequence ID" value="NZ_BAAAEC010000011.1"/>
</dbReference>
<gene>
    <name evidence="1" type="ORF">NCTC10894_04310</name>
</gene>
<organism evidence="1 2">
    <name type="scientific">Ralstonia mannitolilytica</name>
    <dbReference type="NCBI Taxonomy" id="105219"/>
    <lineage>
        <taxon>Bacteria</taxon>
        <taxon>Pseudomonadati</taxon>
        <taxon>Pseudomonadota</taxon>
        <taxon>Betaproteobacteria</taxon>
        <taxon>Burkholderiales</taxon>
        <taxon>Burkholderiaceae</taxon>
        <taxon>Ralstonia</taxon>
    </lineage>
</organism>
<dbReference type="InterPro" id="IPR018763">
    <property type="entry name" value="DUF2334"/>
</dbReference>
<dbReference type="GeneID" id="34793526"/>
<name>A0AAJ5D749_9RALS</name>
<evidence type="ECO:0000313" key="2">
    <source>
        <dbReference type="Proteomes" id="UP000255008"/>
    </source>
</evidence>
<dbReference type="Proteomes" id="UP000255008">
    <property type="component" value="Unassembled WGS sequence"/>
</dbReference>
<dbReference type="InterPro" id="IPR011330">
    <property type="entry name" value="Glyco_hydro/deAcase_b/a-brl"/>
</dbReference>
<dbReference type="Pfam" id="PF10096">
    <property type="entry name" value="DUF2334"/>
    <property type="match status" value="1"/>
</dbReference>
<dbReference type="AlphaFoldDB" id="A0AAJ5D749"/>
<dbReference type="EMBL" id="UGVE01000002">
    <property type="protein sequence ID" value="SUE36289.1"/>
    <property type="molecule type" value="Genomic_DNA"/>
</dbReference>
<dbReference type="GO" id="GO:0005975">
    <property type="term" value="P:carbohydrate metabolic process"/>
    <property type="evidence" value="ECO:0007669"/>
    <property type="project" value="InterPro"/>
</dbReference>